<comment type="caution">
    <text evidence="2">The sequence shown here is derived from an EMBL/GenBank/DDBJ whole genome shotgun (WGS) entry which is preliminary data.</text>
</comment>
<proteinExistence type="predicted"/>
<evidence type="ECO:0008006" key="4">
    <source>
        <dbReference type="Google" id="ProtNLM"/>
    </source>
</evidence>
<dbReference type="Proteomes" id="UP000539642">
    <property type="component" value="Unassembled WGS sequence"/>
</dbReference>
<dbReference type="GO" id="GO:0009055">
    <property type="term" value="F:electron transfer activity"/>
    <property type="evidence" value="ECO:0007669"/>
    <property type="project" value="InterPro"/>
</dbReference>
<organism evidence="2 3">
    <name type="scientific">Desulfoprunum benzoelyticum</name>
    <dbReference type="NCBI Taxonomy" id="1506996"/>
    <lineage>
        <taxon>Bacteria</taxon>
        <taxon>Pseudomonadati</taxon>
        <taxon>Thermodesulfobacteriota</taxon>
        <taxon>Desulfobulbia</taxon>
        <taxon>Desulfobulbales</taxon>
        <taxon>Desulfobulbaceae</taxon>
        <taxon>Desulfoprunum</taxon>
    </lineage>
</organism>
<gene>
    <name evidence="2" type="ORF">HNQ81_002795</name>
</gene>
<reference evidence="2 3" key="1">
    <citation type="submission" date="2020-08" db="EMBL/GenBank/DDBJ databases">
        <title>Genomic Encyclopedia of Type Strains, Phase IV (KMG-IV): sequencing the most valuable type-strain genomes for metagenomic binning, comparative biology and taxonomic classification.</title>
        <authorList>
            <person name="Goeker M."/>
        </authorList>
    </citation>
    <scope>NUCLEOTIDE SEQUENCE [LARGE SCALE GENOMIC DNA]</scope>
    <source>
        <strain evidence="2 3">DSM 28570</strain>
    </source>
</reference>
<dbReference type="AlphaFoldDB" id="A0A840V2J2"/>
<dbReference type="InterPro" id="IPR010980">
    <property type="entry name" value="Cyt_c/b562"/>
</dbReference>
<dbReference type="GO" id="GO:0020037">
    <property type="term" value="F:heme binding"/>
    <property type="evidence" value="ECO:0007669"/>
    <property type="project" value="InterPro"/>
</dbReference>
<dbReference type="GO" id="GO:0022900">
    <property type="term" value="P:electron transport chain"/>
    <property type="evidence" value="ECO:0007669"/>
    <property type="project" value="InterPro"/>
</dbReference>
<dbReference type="SUPFAM" id="SSF47175">
    <property type="entry name" value="Cytochromes"/>
    <property type="match status" value="1"/>
</dbReference>
<keyword evidence="1" id="KW-0732">Signal</keyword>
<dbReference type="GO" id="GO:0005506">
    <property type="term" value="F:iron ion binding"/>
    <property type="evidence" value="ECO:0007669"/>
    <property type="project" value="InterPro"/>
</dbReference>
<name>A0A840V2J2_9BACT</name>
<evidence type="ECO:0000313" key="3">
    <source>
        <dbReference type="Proteomes" id="UP000539642"/>
    </source>
</evidence>
<dbReference type="EMBL" id="JACHEO010000018">
    <property type="protein sequence ID" value="MBB5349048.1"/>
    <property type="molecule type" value="Genomic_DNA"/>
</dbReference>
<feature type="signal peptide" evidence="1">
    <location>
        <begin position="1"/>
        <end position="25"/>
    </location>
</feature>
<dbReference type="RefSeq" id="WP_183351861.1">
    <property type="nucleotide sequence ID" value="NZ_JACHEO010000018.1"/>
</dbReference>
<protein>
    <recommendedName>
        <fullName evidence="4">Cytochrome C</fullName>
    </recommendedName>
</protein>
<evidence type="ECO:0000313" key="2">
    <source>
        <dbReference type="EMBL" id="MBB5349048.1"/>
    </source>
</evidence>
<accession>A0A840V2J2</accession>
<keyword evidence="3" id="KW-1185">Reference proteome</keyword>
<evidence type="ECO:0000256" key="1">
    <source>
        <dbReference type="SAM" id="SignalP"/>
    </source>
</evidence>
<sequence>MLKKSVQVLAVTCLIVTGSSLSVSAAGEDTQGQIDGIMSALPKFAVPMREVGDRFQNMFYAAEGGNWALASYMSKYMDNAMNPAKITKPKEYPDWATFYKEEFAPVNNAIAAQDMATFTKEYTAVIASCNDCHAGMGYGFIKVVKLTSPPDQGIEYKLASKAVDVPK</sequence>
<feature type="chain" id="PRO_5032991552" description="Cytochrome C" evidence="1">
    <location>
        <begin position="26"/>
        <end position="167"/>
    </location>
</feature>